<dbReference type="KEGG" id="bhy:BHWA1_00651"/>
<accession>A0A3B6VAI2</accession>
<evidence type="ECO:0000313" key="1">
    <source>
        <dbReference type="EMBL" id="ACN83147.1"/>
    </source>
</evidence>
<dbReference type="STRING" id="565034.BHWA1_00651"/>
<dbReference type="EMBL" id="CP001357">
    <property type="protein sequence ID" value="ACN83147.1"/>
    <property type="molecule type" value="Genomic_DNA"/>
</dbReference>
<proteinExistence type="predicted"/>
<protein>
    <submittedName>
        <fullName evidence="1">Uncharacterized protein</fullName>
    </submittedName>
</protein>
<keyword evidence="2" id="KW-1185">Reference proteome</keyword>
<sequence length="58" mass="7152">MILSILFYSFITPHFLINFESIIALECTPMSNDFIEFFYKMLKNYINKYYKRIIRNKN</sequence>
<dbReference type="AlphaFoldDB" id="A0A3B6VAI2"/>
<gene>
    <name evidence="1" type="ordered locus">BHWA1_00651</name>
</gene>
<name>A0A3B6VAI2_BRAHW</name>
<evidence type="ECO:0000313" key="2">
    <source>
        <dbReference type="Proteomes" id="UP000001803"/>
    </source>
</evidence>
<dbReference type="Proteomes" id="UP000001803">
    <property type="component" value="Chromosome"/>
</dbReference>
<organism evidence="1 2">
    <name type="scientific">Brachyspira hyodysenteriae (strain ATCC 49526 / WA1)</name>
    <dbReference type="NCBI Taxonomy" id="565034"/>
    <lineage>
        <taxon>Bacteria</taxon>
        <taxon>Pseudomonadati</taxon>
        <taxon>Spirochaetota</taxon>
        <taxon>Spirochaetia</taxon>
        <taxon>Brachyspirales</taxon>
        <taxon>Brachyspiraceae</taxon>
        <taxon>Brachyspira</taxon>
    </lineage>
</organism>
<reference evidence="1 2" key="1">
    <citation type="journal article" date="2009" name="PLoS ONE">
        <title>Genome sequence of the pathogenic intestinal spirochete Brachyspira hyodysenteriae reveals adaptations to its lifestyle in the porcine large intestine.</title>
        <authorList>
            <person name="Bellgard M.I."/>
            <person name="Wanchanthuek P."/>
            <person name="La T."/>
            <person name="Ryan K."/>
            <person name="Moolhuijzen P."/>
            <person name="Albertyn Z."/>
            <person name="Shaban B."/>
            <person name="Motro Y."/>
            <person name="Dunn D.S."/>
            <person name="Schibeci D."/>
            <person name="Hunter A."/>
            <person name="Barrero R."/>
            <person name="Phillips N.D."/>
            <person name="Hampson D.J."/>
        </authorList>
    </citation>
    <scope>NUCLEOTIDE SEQUENCE [LARGE SCALE GENOMIC DNA]</scope>
    <source>
        <strain evidence="2">ATCC 49526 / WA1</strain>
    </source>
</reference>